<accession>A0A0N5D1N0</accession>
<evidence type="ECO:0000313" key="7">
    <source>
        <dbReference type="Proteomes" id="UP000276776"/>
    </source>
</evidence>
<dbReference type="SUPFAM" id="SSF54637">
    <property type="entry name" value="Thioesterase/thiol ester dehydrase-isomerase"/>
    <property type="match status" value="2"/>
</dbReference>
<dbReference type="CDD" id="cd03442">
    <property type="entry name" value="BFIT_BACH"/>
    <property type="match status" value="2"/>
</dbReference>
<dbReference type="AlphaFoldDB" id="A0A0N5D1N0"/>
<dbReference type="OrthoDB" id="331699at2759"/>
<evidence type="ECO:0000313" key="6">
    <source>
        <dbReference type="EMBL" id="VDN04140.1"/>
    </source>
</evidence>
<feature type="domain" description="HotDog ACOT-type" evidence="5">
    <location>
        <begin position="99"/>
        <end position="224"/>
    </location>
</feature>
<proteinExistence type="inferred from homology"/>
<dbReference type="GO" id="GO:0006637">
    <property type="term" value="P:acyl-CoA metabolic process"/>
    <property type="evidence" value="ECO:0007669"/>
    <property type="project" value="TreeGrafter"/>
</dbReference>
<keyword evidence="3" id="KW-0378">Hydrolase</keyword>
<dbReference type="GO" id="GO:0047617">
    <property type="term" value="F:fatty acyl-CoA hydrolase activity"/>
    <property type="evidence" value="ECO:0007669"/>
    <property type="project" value="TreeGrafter"/>
</dbReference>
<dbReference type="PANTHER" id="PTHR12655:SF0">
    <property type="entry name" value="ACYL-COENZYME A THIOESTERASE 9, MITOCHONDRIAL"/>
    <property type="match status" value="1"/>
</dbReference>
<dbReference type="STRING" id="103827.A0A0N5D1N0"/>
<keyword evidence="7" id="KW-1185">Reference proteome</keyword>
<organism evidence="8">
    <name type="scientific">Thelazia callipaeda</name>
    <name type="common">Oriental eyeworm</name>
    <name type="synonym">Parasitic nematode</name>
    <dbReference type="NCBI Taxonomy" id="103827"/>
    <lineage>
        <taxon>Eukaryota</taxon>
        <taxon>Metazoa</taxon>
        <taxon>Ecdysozoa</taxon>
        <taxon>Nematoda</taxon>
        <taxon>Chromadorea</taxon>
        <taxon>Rhabditida</taxon>
        <taxon>Spirurina</taxon>
        <taxon>Spiruromorpha</taxon>
        <taxon>Thelazioidea</taxon>
        <taxon>Thelaziidae</taxon>
        <taxon>Thelazia</taxon>
    </lineage>
</organism>
<dbReference type="WBParaSite" id="TCLT_0000676401-mRNA-1">
    <property type="protein sequence ID" value="TCLT_0000676401-mRNA-1"/>
    <property type="gene ID" value="TCLT_0000676401"/>
</dbReference>
<reference evidence="8" key="1">
    <citation type="submission" date="2017-02" db="UniProtKB">
        <authorList>
            <consortium name="WormBaseParasite"/>
        </authorList>
    </citation>
    <scope>IDENTIFICATION</scope>
</reference>
<reference evidence="6 7" key="2">
    <citation type="submission" date="2018-11" db="EMBL/GenBank/DDBJ databases">
        <authorList>
            <consortium name="Pathogen Informatics"/>
        </authorList>
    </citation>
    <scope>NUCLEOTIDE SEQUENCE [LARGE SCALE GENOMIC DNA]</scope>
</reference>
<comment type="similarity">
    <text evidence="1">Belongs to the acyl coenzyme A hydrolase family.</text>
</comment>
<keyword evidence="2" id="KW-0677">Repeat</keyword>
<protein>
    <submittedName>
        <fullName evidence="8">Acyl-coenzyme A thioesterase 9, mitochondrial</fullName>
    </submittedName>
</protein>
<dbReference type="OMA" id="TIIHEMF"/>
<evidence type="ECO:0000256" key="3">
    <source>
        <dbReference type="ARBA" id="ARBA00022801"/>
    </source>
</evidence>
<dbReference type="GO" id="GO:0005739">
    <property type="term" value="C:mitochondrion"/>
    <property type="evidence" value="ECO:0007669"/>
    <property type="project" value="TreeGrafter"/>
</dbReference>
<evidence type="ECO:0000256" key="2">
    <source>
        <dbReference type="ARBA" id="ARBA00022737"/>
    </source>
</evidence>
<dbReference type="InterPro" id="IPR029069">
    <property type="entry name" value="HotDog_dom_sf"/>
</dbReference>
<dbReference type="EMBL" id="UYYF01004441">
    <property type="protein sequence ID" value="VDN04140.1"/>
    <property type="molecule type" value="Genomic_DNA"/>
</dbReference>
<gene>
    <name evidence="6" type="ORF">TCLT_LOCUS6753</name>
</gene>
<keyword evidence="4" id="KW-0809">Transit peptide</keyword>
<evidence type="ECO:0000313" key="8">
    <source>
        <dbReference type="WBParaSite" id="TCLT_0000676401-mRNA-1"/>
    </source>
</evidence>
<sequence length="386" mass="44321">MAVRYPLLVIKRCFAAAPTKTIIDVQKALERHVSMLSKNVNKSNYCIQCNNLNLLHDKDTILLQPHKLYHYSPLLEKFSRAEVAKYRTMNDSKDQVVIPLSSVGRNEFFYKKYISWSDNVRFGILLEDLDTFAVWLAYRHNHGNIFSLSTKIHEPMTFVTACVDHIKLDDRHKIGLDEDIYMQGFVSWVGRSSLEVSMQLVQNSNSVPNKFLQSKFVMVARDLEGKRSLTNVPLVTTNSKEESIFNEGKEAHILRKLKEEKSLLKTPPNEEETTWLHDMFKKTIQFGGYKVQGRILPPNHVWIHDACLSNSIICFPVKRNIYGKIFGGFLMRKALELAWSNACLFSGNRCNICGVDDIIFRKSVDVGAILLLSSQVKTNRFLNCHC</sequence>
<evidence type="ECO:0000256" key="1">
    <source>
        <dbReference type="ARBA" id="ARBA00010458"/>
    </source>
</evidence>
<evidence type="ECO:0000256" key="4">
    <source>
        <dbReference type="ARBA" id="ARBA00022946"/>
    </source>
</evidence>
<name>A0A0N5D1N0_THECL</name>
<dbReference type="Proteomes" id="UP000276776">
    <property type="component" value="Unassembled WGS sequence"/>
</dbReference>
<dbReference type="PANTHER" id="PTHR12655">
    <property type="entry name" value="ACYL-COA THIOESTERASE"/>
    <property type="match status" value="1"/>
</dbReference>
<feature type="domain" description="HotDog ACOT-type" evidence="5">
    <location>
        <begin position="304"/>
        <end position="386"/>
    </location>
</feature>
<evidence type="ECO:0000259" key="5">
    <source>
        <dbReference type="PROSITE" id="PS51770"/>
    </source>
</evidence>
<dbReference type="InterPro" id="IPR033120">
    <property type="entry name" value="HOTDOG_ACOT"/>
</dbReference>
<dbReference type="Gene3D" id="3.10.129.10">
    <property type="entry name" value="Hotdog Thioesterase"/>
    <property type="match status" value="2"/>
</dbReference>
<dbReference type="PROSITE" id="PS51770">
    <property type="entry name" value="HOTDOG_ACOT"/>
    <property type="match status" value="2"/>
</dbReference>